<keyword evidence="2" id="KW-1185">Reference proteome</keyword>
<proteinExistence type="predicted"/>
<accession>A0A0V1MRM0</accession>
<dbReference type="EMBL" id="JYDO01000050">
    <property type="protein sequence ID" value="KRZ74452.1"/>
    <property type="molecule type" value="Genomic_DNA"/>
</dbReference>
<dbReference type="Proteomes" id="UP000054843">
    <property type="component" value="Unassembled WGS sequence"/>
</dbReference>
<name>A0A0V1MRM0_9BILA</name>
<comment type="caution">
    <text evidence="1">The sequence shown here is derived from an EMBL/GenBank/DDBJ whole genome shotgun (WGS) entry which is preliminary data.</text>
</comment>
<sequence length="102" mass="11527">MSKLVHTVPNGVSIEMFSIKVPAVEKIYDLADMSLYVLRKSLKNLQCARLKNEMHHHKSVISSTDFLGKLTPAFGQTNNCPPLQIHCRSVNSLIKQKLNHSR</sequence>
<evidence type="ECO:0000313" key="1">
    <source>
        <dbReference type="EMBL" id="KRZ74452.1"/>
    </source>
</evidence>
<organism evidence="1 2">
    <name type="scientific">Trichinella papuae</name>
    <dbReference type="NCBI Taxonomy" id="268474"/>
    <lineage>
        <taxon>Eukaryota</taxon>
        <taxon>Metazoa</taxon>
        <taxon>Ecdysozoa</taxon>
        <taxon>Nematoda</taxon>
        <taxon>Enoplea</taxon>
        <taxon>Dorylaimia</taxon>
        <taxon>Trichinellida</taxon>
        <taxon>Trichinellidae</taxon>
        <taxon>Trichinella</taxon>
    </lineage>
</organism>
<protein>
    <submittedName>
        <fullName evidence="1">Uncharacterized protein</fullName>
    </submittedName>
</protein>
<gene>
    <name evidence="1" type="ORF">T10_7950</name>
</gene>
<evidence type="ECO:0000313" key="2">
    <source>
        <dbReference type="Proteomes" id="UP000054843"/>
    </source>
</evidence>
<dbReference type="AlphaFoldDB" id="A0A0V1MRM0"/>
<reference evidence="1 2" key="1">
    <citation type="submission" date="2015-01" db="EMBL/GenBank/DDBJ databases">
        <title>Evolution of Trichinella species and genotypes.</title>
        <authorList>
            <person name="Korhonen P.K."/>
            <person name="Edoardo P."/>
            <person name="Giuseppe L.R."/>
            <person name="Gasser R.B."/>
        </authorList>
    </citation>
    <scope>NUCLEOTIDE SEQUENCE [LARGE SCALE GENOMIC DNA]</scope>
    <source>
        <strain evidence="1">ISS1980</strain>
    </source>
</reference>